<gene>
    <name evidence="1" type="ORF">EHS13_31870</name>
</gene>
<evidence type="ECO:0000313" key="1">
    <source>
        <dbReference type="EMBL" id="QGQ99148.1"/>
    </source>
</evidence>
<dbReference type="EMBL" id="CP034235">
    <property type="protein sequence ID" value="QGQ99148.1"/>
    <property type="molecule type" value="Genomic_DNA"/>
</dbReference>
<sequence>MVIILLGIGLRAYASVLPHFVAEHFGDALWAAMIYFGVRALLVRMSVLQAFLISLGFCYAIECSQLYQADWVNRIRSTLLGGLILGRGFLYVDLVRYCEGAIGAYLIDRSLVQRIA</sequence>
<organism evidence="1 2">
    <name type="scientific">Paenibacillus psychroresistens</name>
    <dbReference type="NCBI Taxonomy" id="1778678"/>
    <lineage>
        <taxon>Bacteria</taxon>
        <taxon>Bacillati</taxon>
        <taxon>Bacillota</taxon>
        <taxon>Bacilli</taxon>
        <taxon>Bacillales</taxon>
        <taxon>Paenibacillaceae</taxon>
        <taxon>Paenibacillus</taxon>
    </lineage>
</organism>
<evidence type="ECO:0000313" key="2">
    <source>
        <dbReference type="Proteomes" id="UP000426246"/>
    </source>
</evidence>
<proteinExistence type="predicted"/>
<dbReference type="InterPro" id="IPR021257">
    <property type="entry name" value="DUF2809"/>
</dbReference>
<accession>A0A6B8RVI6</accession>
<dbReference type="OrthoDB" id="5360192at2"/>
<dbReference type="Pfam" id="PF10990">
    <property type="entry name" value="DUF2809"/>
    <property type="match status" value="1"/>
</dbReference>
<dbReference type="KEGG" id="ppsc:EHS13_31870"/>
<protein>
    <submittedName>
        <fullName evidence="1">DUF2809 domain-containing protein</fullName>
    </submittedName>
</protein>
<keyword evidence="2" id="KW-1185">Reference proteome</keyword>
<reference evidence="2" key="1">
    <citation type="submission" date="2018-11" db="EMBL/GenBank/DDBJ databases">
        <title>Complete genome sequence of Paenibacillus sp. ML311-T8.</title>
        <authorList>
            <person name="Nam Y.-D."/>
            <person name="Kang J."/>
            <person name="Chung W.-H."/>
            <person name="Park Y.S."/>
        </authorList>
    </citation>
    <scope>NUCLEOTIDE SEQUENCE [LARGE SCALE GENOMIC DNA]</scope>
    <source>
        <strain evidence="2">ML311-T8</strain>
    </source>
</reference>
<dbReference type="AlphaFoldDB" id="A0A6B8RVI6"/>
<dbReference type="Proteomes" id="UP000426246">
    <property type="component" value="Chromosome"/>
</dbReference>
<name>A0A6B8RVI6_9BACL</name>